<dbReference type="GO" id="GO:0005737">
    <property type="term" value="C:cytoplasm"/>
    <property type="evidence" value="ECO:0007669"/>
    <property type="project" value="UniProtKB-SubCell"/>
</dbReference>
<name>A0A934KE96_9BACT</name>
<evidence type="ECO:0000313" key="8">
    <source>
        <dbReference type="EMBL" id="MBJ7600923.1"/>
    </source>
</evidence>
<dbReference type="InterPro" id="IPR014776">
    <property type="entry name" value="4pyrrole_Mease_sub2"/>
</dbReference>
<keyword evidence="9" id="KW-1185">Reference proteome</keyword>
<evidence type="ECO:0000256" key="1">
    <source>
        <dbReference type="ARBA" id="ARBA00022490"/>
    </source>
</evidence>
<dbReference type="InterPro" id="IPR008189">
    <property type="entry name" value="rRNA_ssu_MeTfrase_I"/>
</dbReference>
<accession>A0A934KE96</accession>
<dbReference type="NCBIfam" id="TIGR00096">
    <property type="entry name" value="16S rRNA (cytidine(1402)-2'-O)-methyltransferase"/>
    <property type="match status" value="1"/>
</dbReference>
<dbReference type="InterPro" id="IPR014777">
    <property type="entry name" value="4pyrrole_Mease_sub1"/>
</dbReference>
<evidence type="ECO:0000256" key="3">
    <source>
        <dbReference type="ARBA" id="ARBA00022603"/>
    </source>
</evidence>
<keyword evidence="3 6" id="KW-0489">Methyltransferase</keyword>
<dbReference type="EC" id="2.1.1.198" evidence="6"/>
<dbReference type="Gene3D" id="3.30.950.10">
    <property type="entry name" value="Methyltransferase, Cobalt-precorrin-4 Transmethylase, Domain 2"/>
    <property type="match status" value="1"/>
</dbReference>
<comment type="function">
    <text evidence="6">Catalyzes the 2'-O-methylation of the ribose of cytidine 1402 (C1402) in 16S rRNA.</text>
</comment>
<gene>
    <name evidence="6 8" type="primary">rsmI</name>
    <name evidence="8" type="ORF">JF922_23000</name>
</gene>
<dbReference type="Pfam" id="PF00590">
    <property type="entry name" value="TP_methylase"/>
    <property type="match status" value="1"/>
</dbReference>
<dbReference type="CDD" id="cd11648">
    <property type="entry name" value="RsmI"/>
    <property type="match status" value="1"/>
</dbReference>
<evidence type="ECO:0000259" key="7">
    <source>
        <dbReference type="Pfam" id="PF00590"/>
    </source>
</evidence>
<evidence type="ECO:0000256" key="6">
    <source>
        <dbReference type="HAMAP-Rule" id="MF_01877"/>
    </source>
</evidence>
<dbReference type="InterPro" id="IPR018063">
    <property type="entry name" value="SAM_MeTrfase_RsmI_CS"/>
</dbReference>
<evidence type="ECO:0000256" key="5">
    <source>
        <dbReference type="ARBA" id="ARBA00022691"/>
    </source>
</evidence>
<proteinExistence type="inferred from homology"/>
<dbReference type="PIRSF" id="PIRSF005917">
    <property type="entry name" value="MTase_YraL"/>
    <property type="match status" value="1"/>
</dbReference>
<dbReference type="Proteomes" id="UP000612893">
    <property type="component" value="Unassembled WGS sequence"/>
</dbReference>
<comment type="similarity">
    <text evidence="6">Belongs to the methyltransferase superfamily. RsmI family.</text>
</comment>
<dbReference type="InterPro" id="IPR035996">
    <property type="entry name" value="4pyrrol_Methylase_sf"/>
</dbReference>
<keyword evidence="1 6" id="KW-0963">Cytoplasm</keyword>
<dbReference type="PANTHER" id="PTHR46111:SF1">
    <property type="entry name" value="RIBOSOMAL RNA SMALL SUBUNIT METHYLTRANSFERASE I"/>
    <property type="match status" value="1"/>
</dbReference>
<dbReference type="GO" id="GO:0070677">
    <property type="term" value="F:rRNA (cytosine-2'-O-)-methyltransferase activity"/>
    <property type="evidence" value="ECO:0007669"/>
    <property type="project" value="UniProtKB-UniRule"/>
</dbReference>
<evidence type="ECO:0000256" key="4">
    <source>
        <dbReference type="ARBA" id="ARBA00022679"/>
    </source>
</evidence>
<dbReference type="EMBL" id="JAEKNR010000229">
    <property type="protein sequence ID" value="MBJ7600923.1"/>
    <property type="molecule type" value="Genomic_DNA"/>
</dbReference>
<comment type="subcellular location">
    <subcellularLocation>
        <location evidence="6">Cytoplasm</location>
    </subcellularLocation>
</comment>
<evidence type="ECO:0000256" key="2">
    <source>
        <dbReference type="ARBA" id="ARBA00022552"/>
    </source>
</evidence>
<sequence>MYLVGTPIGNLEDVTLRALRVLASVDALACEDTRRTRALLTHHGIRTPSTLFSLHEHNEDRALGRVLALLERGVDVAVCSDAGSPLISDPGYPTIREVIAHGHSVEVIPGPSAVTAALTVSGLPVSSFTFKGFPPRKPGPRRRFLEMELASPHTLVLFESPHRLGGLLADARHVFGERAACVCIELTKKFEEVRRGTLGELSEGLAAKPVRGEVTVVIAPPTRAERRASAAAVSD</sequence>
<keyword evidence="5 6" id="KW-0949">S-adenosyl-L-methionine</keyword>
<comment type="caution">
    <text evidence="8">The sequence shown here is derived from an EMBL/GenBank/DDBJ whole genome shotgun (WGS) entry which is preliminary data.</text>
</comment>
<reference evidence="8" key="1">
    <citation type="submission" date="2020-10" db="EMBL/GenBank/DDBJ databases">
        <title>Ca. Dormibacterota MAGs.</title>
        <authorList>
            <person name="Montgomery K."/>
        </authorList>
    </citation>
    <scope>NUCLEOTIDE SEQUENCE [LARGE SCALE GENOMIC DNA]</scope>
    <source>
        <strain evidence="8">SC8812_S17_10</strain>
    </source>
</reference>
<evidence type="ECO:0000313" key="9">
    <source>
        <dbReference type="Proteomes" id="UP000612893"/>
    </source>
</evidence>
<feature type="domain" description="Tetrapyrrole methylase" evidence="7">
    <location>
        <begin position="2"/>
        <end position="201"/>
    </location>
</feature>
<dbReference type="InterPro" id="IPR000878">
    <property type="entry name" value="4pyrrol_Mease"/>
</dbReference>
<protein>
    <recommendedName>
        <fullName evidence="6">Ribosomal RNA small subunit methyltransferase I</fullName>
        <ecNumber evidence="6">2.1.1.198</ecNumber>
    </recommendedName>
    <alternativeName>
        <fullName evidence="6">16S rRNA 2'-O-ribose C1402 methyltransferase</fullName>
    </alternativeName>
    <alternativeName>
        <fullName evidence="6">rRNA (cytidine-2'-O-)-methyltransferase RsmI</fullName>
    </alternativeName>
</protein>
<dbReference type="PROSITE" id="PS01296">
    <property type="entry name" value="RSMI"/>
    <property type="match status" value="1"/>
</dbReference>
<dbReference type="SUPFAM" id="SSF53790">
    <property type="entry name" value="Tetrapyrrole methylase"/>
    <property type="match status" value="1"/>
</dbReference>
<dbReference type="HAMAP" id="MF_01877">
    <property type="entry name" value="16SrRNA_methyltr_I"/>
    <property type="match status" value="1"/>
</dbReference>
<keyword evidence="2 6" id="KW-0698">rRNA processing</keyword>
<keyword evidence="4 6" id="KW-0808">Transferase</keyword>
<dbReference type="AlphaFoldDB" id="A0A934KE96"/>
<dbReference type="Gene3D" id="3.40.1010.10">
    <property type="entry name" value="Cobalt-precorrin-4 Transmethylase, Domain 1"/>
    <property type="match status" value="1"/>
</dbReference>
<dbReference type="PANTHER" id="PTHR46111">
    <property type="entry name" value="RIBOSOMAL RNA SMALL SUBUNIT METHYLTRANSFERASE I"/>
    <property type="match status" value="1"/>
</dbReference>
<dbReference type="FunFam" id="3.30.950.10:FF:000002">
    <property type="entry name" value="Ribosomal RNA small subunit methyltransferase I"/>
    <property type="match status" value="1"/>
</dbReference>
<dbReference type="FunFam" id="3.40.1010.10:FF:000007">
    <property type="entry name" value="Ribosomal RNA small subunit methyltransferase I"/>
    <property type="match status" value="1"/>
</dbReference>
<comment type="catalytic activity">
    <reaction evidence="6">
        <text>cytidine(1402) in 16S rRNA + S-adenosyl-L-methionine = 2'-O-methylcytidine(1402) in 16S rRNA + S-adenosyl-L-homocysteine + H(+)</text>
        <dbReference type="Rhea" id="RHEA:42924"/>
        <dbReference type="Rhea" id="RHEA-COMP:10285"/>
        <dbReference type="Rhea" id="RHEA-COMP:10286"/>
        <dbReference type="ChEBI" id="CHEBI:15378"/>
        <dbReference type="ChEBI" id="CHEBI:57856"/>
        <dbReference type="ChEBI" id="CHEBI:59789"/>
        <dbReference type="ChEBI" id="CHEBI:74495"/>
        <dbReference type="ChEBI" id="CHEBI:82748"/>
        <dbReference type="EC" id="2.1.1.198"/>
    </reaction>
</comment>
<organism evidence="8 9">
    <name type="scientific">Candidatus Nephthysia bennettiae</name>
    <dbReference type="NCBI Taxonomy" id="3127016"/>
    <lineage>
        <taxon>Bacteria</taxon>
        <taxon>Bacillati</taxon>
        <taxon>Candidatus Dormiibacterota</taxon>
        <taxon>Candidatus Dormibacteria</taxon>
        <taxon>Candidatus Dormibacterales</taxon>
        <taxon>Candidatus Dormibacteraceae</taxon>
        <taxon>Candidatus Nephthysia</taxon>
    </lineage>
</organism>